<reference evidence="10 11" key="1">
    <citation type="journal article" date="2021" name="bioRxiv">
        <title>Chromosome-scale and haplotype-resolved genome assembly of a tetraploid potato cultivar.</title>
        <authorList>
            <person name="Sun H."/>
            <person name="Jiao W.-B."/>
            <person name="Krause K."/>
            <person name="Campoy J.A."/>
            <person name="Goel M."/>
            <person name="Folz-Donahue K."/>
            <person name="Kukat C."/>
            <person name="Huettel B."/>
            <person name="Schneeberger K."/>
        </authorList>
    </citation>
    <scope>NUCLEOTIDE SEQUENCE [LARGE SCALE GENOMIC DNA]</scope>
    <source>
        <strain evidence="10">SolTubOtavaFocal</strain>
        <tissue evidence="10">Leaves</tissue>
    </source>
</reference>
<sequence length="1420" mass="161755">MANSLCFTPLASLNTFNKPGLINGNGNCAGRKIQLIKDVTFNSKSNLRVVEVKAADSDKETKVRSIVCQKCEGNGAVACSQCKGVGVNSVDHFNGRFKAGGLCWLCRGKKDILCGDCNGAGFLGGFMIESIEAMLHPALSRLSPMMPRIAQGLHYENKHIERLFVQKNVKSAMGESKCRKTLYLELKHPPNIKFKFFNNILDVISHVQSKEGDNLNTTDMAYASVASLVNTIQLLLTSDSQMRSQICDHGEEFHTIREKVSSLEVFLKKFEKSNDSREMTDLEAQIKEAADGVEITIQLRLTDIIMAKNEMQKKKARERLCDSLKQVAEEIDRVQKESTKIQYKAKQSSEEYLVQTSSSAKVILNGIGKTTLAKEVSNDAFIRSHFDVRAWATISQEHNVKDILVSLLHSTKEKDDTVNTEDESKLADRGIRNVRKLKVEGDNNDYEGFQESRLFDNLVHLQHLETLSVTISADLQDSVPNLLGNFDCRQHFNFSPLQLSSPMAYASIASLIRTMELLLTSDSPMLSLTFDHREEIIELHKKVSSIEAFLKNSEKQISDYRAMTELEARIKGFANVAEDKIEYGLREAMIAEDEMQRGKAHEELRESLQRVAKDIDRVQKESKKIQHHKGSQASTLSLLRDTSSSEKLPNLEVSNNMVGRDKEKKRMLEELRGVSKDELKVIPIVGMGGIGKTTLAKQVFNHPSIKSRFDVRAWATISKEYNVKEILLSLLQSIINIDDKVYIRDEDELADLLQKKLKCRRYLIVIDDIWSNKAWDDTKQCFPIDNNGSRILLTTRHTEVAIYASSSNLLLKMNLMNSDESWNLFKSKAFVNESFPPELQTIGEKIASKCQGLPLTIVVVAGLLSKSKRTKEEWENVAENIKSFVTKDPDEQCLRVLGLSYNYLPNDLKACLLYFGIFPEDSEISVKRLVRLWIAEGFLKLEGDLEEEAKNRLQDLVDRCLVLVSKRSADGRKIKACRIHDLVHELCLREAQSQNFLFIRNDKTESVPRVGCQWISIQKSQQTDVEFQDEHWFRSLTHKLCFWLIRMPTDDDNSPLRRIRSIFLFAAPSLSNNSNLELGHLKLIRVLDLSSMYFSSFPLQILSLFLLRFLSFSTRNSFGIPGGLCRLLNLQTFIVRGPVISFIKFPELIWETTQLRHLKLRNFYLPDPPSSSIDGERNLFWPNIQSVSGLIPYCCTKKILSRFQNIKKLCIRGDVYDYRVHEEDMDLRHLVDLHQLETLSIKVDWFRVNCSDLRFQRSPVYVPSAEHFPTKLNKLKLVGTRLAWKDLNMLGKCPNLEVLKLKPDACHGTEWYPIEGGFPRLKLLLIEGTNLKYWKATDDHFPALEHLKIRHCFHLEEIPIEFADIYSLQLIELQNCSAKLVASAGRIQEEQESLGSKAVNVRSYNDPAECELNGSDSDSE</sequence>
<comment type="similarity">
    <text evidence="1">Belongs to the disease resistance NB-LRR family.</text>
</comment>
<keyword evidence="11" id="KW-1185">Reference proteome</keyword>
<protein>
    <recommendedName>
        <fullName evidence="12">NB-ARC domain-containing protein</fullName>
    </recommendedName>
</protein>
<dbReference type="Pfam" id="PF23559">
    <property type="entry name" value="WHD_DRP"/>
    <property type="match status" value="1"/>
</dbReference>
<feature type="domain" description="Disease resistance protein winged helix" evidence="8">
    <location>
        <begin position="917"/>
        <end position="987"/>
    </location>
</feature>
<evidence type="ECO:0000259" key="7">
    <source>
        <dbReference type="Pfam" id="PF00931"/>
    </source>
</evidence>
<dbReference type="Gene3D" id="1.20.5.4130">
    <property type="match status" value="2"/>
</dbReference>
<dbReference type="Gene3D" id="1.10.10.10">
    <property type="entry name" value="Winged helix-like DNA-binding domain superfamily/Winged helix DNA-binding domain"/>
    <property type="match status" value="1"/>
</dbReference>
<evidence type="ECO:0000256" key="4">
    <source>
        <dbReference type="ARBA" id="ARBA00022741"/>
    </source>
</evidence>
<dbReference type="Gene3D" id="1.10.8.430">
    <property type="entry name" value="Helical domain of apoptotic protease-activating factors"/>
    <property type="match status" value="1"/>
</dbReference>
<dbReference type="InterPro" id="IPR042197">
    <property type="entry name" value="Apaf_helical"/>
</dbReference>
<dbReference type="SUPFAM" id="SSF52540">
    <property type="entry name" value="P-loop containing nucleoside triphosphate hydrolases"/>
    <property type="match status" value="2"/>
</dbReference>
<dbReference type="PANTHER" id="PTHR15140">
    <property type="entry name" value="TUBULIN-SPECIFIC CHAPERONE E"/>
    <property type="match status" value="1"/>
</dbReference>
<feature type="domain" description="NB-ARC" evidence="7">
    <location>
        <begin position="663"/>
        <end position="833"/>
    </location>
</feature>
<keyword evidence="5" id="KW-0611">Plant defense</keyword>
<dbReference type="InterPro" id="IPR058922">
    <property type="entry name" value="WHD_DRP"/>
</dbReference>
<evidence type="ECO:0000256" key="2">
    <source>
        <dbReference type="ARBA" id="ARBA00022614"/>
    </source>
</evidence>
<keyword evidence="3" id="KW-0677">Repeat</keyword>
<evidence type="ECO:0000313" key="10">
    <source>
        <dbReference type="EMBL" id="KAH0775219.1"/>
    </source>
</evidence>
<dbReference type="PANTHER" id="PTHR15140:SF27">
    <property type="entry name" value="DISEASE RESISTANCE PROTEIN BS2"/>
    <property type="match status" value="1"/>
</dbReference>
<feature type="domain" description="NB-ARC" evidence="7">
    <location>
        <begin position="365"/>
        <end position="429"/>
    </location>
</feature>
<proteinExistence type="inferred from homology"/>
<accession>A0ABQ7W3A1</accession>
<dbReference type="InterPro" id="IPR036410">
    <property type="entry name" value="HSP_DnaJ_Cys-rich_dom_sf"/>
</dbReference>
<dbReference type="Pfam" id="PF25436">
    <property type="entry name" value="BSD2_CRD"/>
    <property type="match status" value="1"/>
</dbReference>
<evidence type="ECO:0000259" key="9">
    <source>
        <dbReference type="Pfam" id="PF25436"/>
    </source>
</evidence>
<dbReference type="SUPFAM" id="SSF57938">
    <property type="entry name" value="DnaJ/Hsp40 cysteine-rich domain"/>
    <property type="match status" value="1"/>
</dbReference>
<evidence type="ECO:0008006" key="12">
    <source>
        <dbReference type="Google" id="ProtNLM"/>
    </source>
</evidence>
<dbReference type="InterPro" id="IPR027417">
    <property type="entry name" value="P-loop_NTPase"/>
</dbReference>
<evidence type="ECO:0000256" key="3">
    <source>
        <dbReference type="ARBA" id="ARBA00022737"/>
    </source>
</evidence>
<keyword evidence="4" id="KW-0547">Nucleotide-binding</keyword>
<evidence type="ECO:0000313" key="11">
    <source>
        <dbReference type="Proteomes" id="UP000826656"/>
    </source>
</evidence>
<dbReference type="Gene3D" id="3.80.10.10">
    <property type="entry name" value="Ribonuclease Inhibitor"/>
    <property type="match status" value="1"/>
</dbReference>
<dbReference type="SUPFAM" id="SSF52058">
    <property type="entry name" value="L domain-like"/>
    <property type="match status" value="1"/>
</dbReference>
<dbReference type="CDD" id="cd14798">
    <property type="entry name" value="RX-CC_like"/>
    <property type="match status" value="2"/>
</dbReference>
<gene>
    <name evidence="10" type="ORF">KY290_012356</name>
</gene>
<evidence type="ECO:0000256" key="6">
    <source>
        <dbReference type="ARBA" id="ARBA00022840"/>
    </source>
</evidence>
<feature type="domain" description="BSD2 cysteine rich" evidence="9">
    <location>
        <begin position="64"/>
        <end position="127"/>
    </location>
</feature>
<comment type="caution">
    <text evidence="10">The sequence shown here is derived from an EMBL/GenBank/DDBJ whole genome shotgun (WGS) entry which is preliminary data.</text>
</comment>
<dbReference type="PRINTS" id="PR00364">
    <property type="entry name" value="DISEASERSIST"/>
</dbReference>
<dbReference type="Pfam" id="PF00931">
    <property type="entry name" value="NB-ARC"/>
    <property type="match status" value="2"/>
</dbReference>
<evidence type="ECO:0000256" key="5">
    <source>
        <dbReference type="ARBA" id="ARBA00022821"/>
    </source>
</evidence>
<dbReference type="EMBL" id="JAIVGD010000005">
    <property type="protein sequence ID" value="KAH0775219.1"/>
    <property type="molecule type" value="Genomic_DNA"/>
</dbReference>
<keyword evidence="6" id="KW-0067">ATP-binding</keyword>
<keyword evidence="2" id="KW-0433">Leucine-rich repeat</keyword>
<name>A0ABQ7W3A1_SOLTU</name>
<dbReference type="InterPro" id="IPR038005">
    <property type="entry name" value="RX-like_CC"/>
</dbReference>
<evidence type="ECO:0000256" key="1">
    <source>
        <dbReference type="ARBA" id="ARBA00008894"/>
    </source>
</evidence>
<dbReference type="Proteomes" id="UP000826656">
    <property type="component" value="Unassembled WGS sequence"/>
</dbReference>
<evidence type="ECO:0000259" key="8">
    <source>
        <dbReference type="Pfam" id="PF23559"/>
    </source>
</evidence>
<organism evidence="10 11">
    <name type="scientific">Solanum tuberosum</name>
    <name type="common">Potato</name>
    <dbReference type="NCBI Taxonomy" id="4113"/>
    <lineage>
        <taxon>Eukaryota</taxon>
        <taxon>Viridiplantae</taxon>
        <taxon>Streptophyta</taxon>
        <taxon>Embryophyta</taxon>
        <taxon>Tracheophyta</taxon>
        <taxon>Spermatophyta</taxon>
        <taxon>Magnoliopsida</taxon>
        <taxon>eudicotyledons</taxon>
        <taxon>Gunneridae</taxon>
        <taxon>Pentapetalae</taxon>
        <taxon>asterids</taxon>
        <taxon>lamiids</taxon>
        <taxon>Solanales</taxon>
        <taxon>Solanaceae</taxon>
        <taxon>Solanoideae</taxon>
        <taxon>Solaneae</taxon>
        <taxon>Solanum</taxon>
    </lineage>
</organism>
<dbReference type="InterPro" id="IPR036388">
    <property type="entry name" value="WH-like_DNA-bd_sf"/>
</dbReference>
<dbReference type="InterPro" id="IPR002182">
    <property type="entry name" value="NB-ARC"/>
</dbReference>
<dbReference type="Gene3D" id="3.40.50.300">
    <property type="entry name" value="P-loop containing nucleotide triphosphate hydrolases"/>
    <property type="match status" value="2"/>
</dbReference>
<dbReference type="InterPro" id="IPR057453">
    <property type="entry name" value="BSD2_CRD"/>
</dbReference>
<dbReference type="InterPro" id="IPR032675">
    <property type="entry name" value="LRR_dom_sf"/>
</dbReference>